<dbReference type="Gene3D" id="3.40.50.720">
    <property type="entry name" value="NAD(P)-binding Rossmann-like Domain"/>
    <property type="match status" value="1"/>
</dbReference>
<dbReference type="Pfam" id="PF22725">
    <property type="entry name" value="GFO_IDH_MocA_C3"/>
    <property type="match status" value="1"/>
</dbReference>
<feature type="domain" description="Gfo/Idh/MocA-like oxidoreductase N-terminal" evidence="3">
    <location>
        <begin position="1"/>
        <end position="118"/>
    </location>
</feature>
<protein>
    <submittedName>
        <fullName evidence="5">Gfo/Idh/MocA family oxidoreductase</fullName>
    </submittedName>
</protein>
<feature type="domain" description="GFO/IDH/MocA-like oxidoreductase" evidence="4">
    <location>
        <begin position="131"/>
        <end position="245"/>
    </location>
</feature>
<dbReference type="InterPro" id="IPR055170">
    <property type="entry name" value="GFO_IDH_MocA-like_dom"/>
</dbReference>
<dbReference type="SUPFAM" id="SSF55347">
    <property type="entry name" value="Glyceraldehyde-3-phosphate dehydrogenase-like, C-terminal domain"/>
    <property type="match status" value="1"/>
</dbReference>
<comment type="similarity">
    <text evidence="1">Belongs to the Gfo/Idh/MocA family.</text>
</comment>
<evidence type="ECO:0000313" key="5">
    <source>
        <dbReference type="EMBL" id="MEX6429262.1"/>
    </source>
</evidence>
<evidence type="ECO:0000313" key="6">
    <source>
        <dbReference type="Proteomes" id="UP001560267"/>
    </source>
</evidence>
<dbReference type="SUPFAM" id="SSF51735">
    <property type="entry name" value="NAD(P)-binding Rossmann-fold domains"/>
    <property type="match status" value="1"/>
</dbReference>
<dbReference type="RefSeq" id="WP_298405415.1">
    <property type="nucleotide sequence ID" value="NZ_JBFSHR010000013.1"/>
</dbReference>
<sequence length="324" mass="35684">MNVAVCGLGSQVAQVGVIPALRRSRWTQFLGGTTRSRATAEHVLTGAERHYRDYDAILSDPDVEAVYLPLPNDLHLDFIAAAVLAHKHVLCEKPLLLSDDQYDRLERIVASSTTRVSEAFMSSYHPRLREVIATCSSGEFGEVLSVSTAFTGTLAPLDGYRLNARRGGGSLYDVGIYALFPIVALLGADPREISVVTKVTPTTPPVDLTMHCLMEFDDGRAATFVTSFVSGESQSLRILTQQASIAVDRTCTPTPLDVDWTLTTSAGVTIRRSLGCDPYQAMIDEVFEAFTQGREPSWNLSRSRQVAQLLHRINRTWREDRAQP</sequence>
<dbReference type="PANTHER" id="PTHR22604">
    <property type="entry name" value="OXIDOREDUCTASES"/>
    <property type="match status" value="1"/>
</dbReference>
<gene>
    <name evidence="5" type="ORF">AB6A68_05345</name>
</gene>
<accession>A0ABV3Y113</accession>
<reference evidence="5 6" key="1">
    <citation type="submission" date="2024-07" db="EMBL/GenBank/DDBJ databases">
        <title>Draft Genome Sequence of Ferrimicrobium acidiphilum Strain YE2023, Isolated from a Pulp of Bioleach Reactor.</title>
        <authorList>
            <person name="Elkina Y.A."/>
            <person name="Bulaeva A.G."/>
            <person name="Beletsky A.V."/>
            <person name="Mardanov A.V."/>
        </authorList>
    </citation>
    <scope>NUCLEOTIDE SEQUENCE [LARGE SCALE GENOMIC DNA]</scope>
    <source>
        <strain evidence="5 6">YE2023</strain>
    </source>
</reference>
<organism evidence="5 6">
    <name type="scientific">Ferrimicrobium acidiphilum</name>
    <dbReference type="NCBI Taxonomy" id="121039"/>
    <lineage>
        <taxon>Bacteria</taxon>
        <taxon>Bacillati</taxon>
        <taxon>Actinomycetota</taxon>
        <taxon>Acidimicrobiia</taxon>
        <taxon>Acidimicrobiales</taxon>
        <taxon>Acidimicrobiaceae</taxon>
        <taxon>Ferrimicrobium</taxon>
    </lineage>
</organism>
<keyword evidence="2" id="KW-0560">Oxidoreductase</keyword>
<comment type="caution">
    <text evidence="5">The sequence shown here is derived from an EMBL/GenBank/DDBJ whole genome shotgun (WGS) entry which is preliminary data.</text>
</comment>
<evidence type="ECO:0000259" key="3">
    <source>
        <dbReference type="Pfam" id="PF01408"/>
    </source>
</evidence>
<dbReference type="Proteomes" id="UP001560267">
    <property type="component" value="Unassembled WGS sequence"/>
</dbReference>
<dbReference type="EMBL" id="JBFSHR010000013">
    <property type="protein sequence ID" value="MEX6429262.1"/>
    <property type="molecule type" value="Genomic_DNA"/>
</dbReference>
<evidence type="ECO:0000256" key="2">
    <source>
        <dbReference type="ARBA" id="ARBA00023002"/>
    </source>
</evidence>
<evidence type="ECO:0000256" key="1">
    <source>
        <dbReference type="ARBA" id="ARBA00010928"/>
    </source>
</evidence>
<proteinExistence type="inferred from homology"/>
<name>A0ABV3Y113_9ACTN</name>
<evidence type="ECO:0000259" key="4">
    <source>
        <dbReference type="Pfam" id="PF22725"/>
    </source>
</evidence>
<keyword evidence="6" id="KW-1185">Reference proteome</keyword>
<dbReference type="PANTHER" id="PTHR22604:SF105">
    <property type="entry name" value="TRANS-1,2-DIHYDROBENZENE-1,2-DIOL DEHYDROGENASE"/>
    <property type="match status" value="1"/>
</dbReference>
<dbReference type="InterPro" id="IPR036291">
    <property type="entry name" value="NAD(P)-bd_dom_sf"/>
</dbReference>
<dbReference type="InterPro" id="IPR000683">
    <property type="entry name" value="Gfo/Idh/MocA-like_OxRdtase_N"/>
</dbReference>
<dbReference type="InterPro" id="IPR050984">
    <property type="entry name" value="Gfo/Idh/MocA_domain"/>
</dbReference>
<dbReference type="Gene3D" id="3.30.360.10">
    <property type="entry name" value="Dihydrodipicolinate Reductase, domain 2"/>
    <property type="match status" value="1"/>
</dbReference>
<dbReference type="Pfam" id="PF01408">
    <property type="entry name" value="GFO_IDH_MocA"/>
    <property type="match status" value="1"/>
</dbReference>